<dbReference type="Proteomes" id="UP000244073">
    <property type="component" value="Unassembled WGS sequence"/>
</dbReference>
<reference evidence="3 4" key="1">
    <citation type="journal article" date="2018" name="Proc. Natl. Acad. Sci. U.S.A.">
        <title>Linking secondary metabolites to gene clusters through genome sequencing of six diverse Aspergillus species.</title>
        <authorList>
            <person name="Kaerboelling I."/>
            <person name="Vesth T.C."/>
            <person name="Frisvad J.C."/>
            <person name="Nybo J.L."/>
            <person name="Theobald S."/>
            <person name="Kuo A."/>
            <person name="Bowyer P."/>
            <person name="Matsuda Y."/>
            <person name="Mondo S."/>
            <person name="Lyhne E.K."/>
            <person name="Kogle M.E."/>
            <person name="Clum A."/>
            <person name="Lipzen A."/>
            <person name="Salamov A."/>
            <person name="Ngan C.Y."/>
            <person name="Daum C."/>
            <person name="Chiniquy J."/>
            <person name="Barry K."/>
            <person name="LaButti K."/>
            <person name="Haridas S."/>
            <person name="Simmons B.A."/>
            <person name="Magnuson J.K."/>
            <person name="Mortensen U.H."/>
            <person name="Larsen T.O."/>
            <person name="Grigoriev I.V."/>
            <person name="Baker S.E."/>
            <person name="Andersen M.R."/>
        </authorList>
    </citation>
    <scope>NUCLEOTIDE SEQUENCE [LARGE SCALE GENOMIC DNA]</scope>
    <source>
        <strain evidence="3 4">IBT 24754</strain>
    </source>
</reference>
<keyword evidence="2" id="KW-1133">Transmembrane helix</keyword>
<dbReference type="AlphaFoldDB" id="A0A2T5LW25"/>
<protein>
    <submittedName>
        <fullName evidence="3">Uncharacterized protein</fullName>
    </submittedName>
</protein>
<feature type="region of interest" description="Disordered" evidence="1">
    <location>
        <begin position="1"/>
        <end position="24"/>
    </location>
</feature>
<evidence type="ECO:0000313" key="3">
    <source>
        <dbReference type="EMBL" id="PTU20492.1"/>
    </source>
</evidence>
<evidence type="ECO:0000256" key="1">
    <source>
        <dbReference type="SAM" id="MobiDB-lite"/>
    </source>
</evidence>
<gene>
    <name evidence="3" type="ORF">P175DRAFT_0478340</name>
</gene>
<evidence type="ECO:0000313" key="4">
    <source>
        <dbReference type="Proteomes" id="UP000244073"/>
    </source>
</evidence>
<dbReference type="RefSeq" id="XP_040751884.1">
    <property type="nucleotide sequence ID" value="XM_040895358.1"/>
</dbReference>
<sequence>MSSINTPIPGSRTKTYKQSSSSSPGVMGVFEVLGLFMYLLPPAPFAFFPPILPLLST</sequence>
<dbReference type="EMBL" id="MSFN02000004">
    <property type="protein sequence ID" value="PTU20492.1"/>
    <property type="molecule type" value="Genomic_DNA"/>
</dbReference>
<accession>A0A2T5LW25</accession>
<name>A0A2T5LW25_9EURO</name>
<keyword evidence="2" id="KW-0812">Transmembrane</keyword>
<dbReference type="GeneID" id="63812240"/>
<feature type="non-terminal residue" evidence="3">
    <location>
        <position position="57"/>
    </location>
</feature>
<organism evidence="3 4">
    <name type="scientific">Aspergillus ochraceoroseus IBT 24754</name>
    <dbReference type="NCBI Taxonomy" id="1392256"/>
    <lineage>
        <taxon>Eukaryota</taxon>
        <taxon>Fungi</taxon>
        <taxon>Dikarya</taxon>
        <taxon>Ascomycota</taxon>
        <taxon>Pezizomycotina</taxon>
        <taxon>Eurotiomycetes</taxon>
        <taxon>Eurotiomycetidae</taxon>
        <taxon>Eurotiales</taxon>
        <taxon>Aspergillaceae</taxon>
        <taxon>Aspergillus</taxon>
        <taxon>Aspergillus subgen. Nidulantes</taxon>
    </lineage>
</organism>
<proteinExistence type="predicted"/>
<dbReference type="VEuPathDB" id="FungiDB:P175DRAFT_0478340"/>
<keyword evidence="2" id="KW-0472">Membrane</keyword>
<evidence type="ECO:0000256" key="2">
    <source>
        <dbReference type="SAM" id="Phobius"/>
    </source>
</evidence>
<comment type="caution">
    <text evidence="3">The sequence shown here is derived from an EMBL/GenBank/DDBJ whole genome shotgun (WGS) entry which is preliminary data.</text>
</comment>
<feature type="transmembrane region" description="Helical" evidence="2">
    <location>
        <begin position="21"/>
        <end position="40"/>
    </location>
</feature>